<accession>A0A4Y1QZR2</accession>
<reference evidence="1" key="1">
    <citation type="journal article" date="2019" name="Science">
        <title>Mutation of a bHLH transcription factor allowed almond domestication.</title>
        <authorList>
            <person name="Sanchez-Perez R."/>
            <person name="Pavan S."/>
            <person name="Mazzeo R."/>
            <person name="Moldovan C."/>
            <person name="Aiese Cigliano R."/>
            <person name="Del Cueto J."/>
            <person name="Ricciardi F."/>
            <person name="Lotti C."/>
            <person name="Ricciardi L."/>
            <person name="Dicenta F."/>
            <person name="Lopez-Marques R.L."/>
            <person name="Lindberg Moller B."/>
        </authorList>
    </citation>
    <scope>NUCLEOTIDE SEQUENCE</scope>
</reference>
<protein>
    <submittedName>
        <fullName evidence="1">Uncharacterized protein</fullName>
    </submittedName>
</protein>
<gene>
    <name evidence="1" type="ORF">Prudu_006409</name>
</gene>
<dbReference type="EMBL" id="AP019298">
    <property type="protein sequence ID" value="BBG97324.1"/>
    <property type="molecule type" value="Genomic_DNA"/>
</dbReference>
<dbReference type="AlphaFoldDB" id="A0A4Y1QZR2"/>
<evidence type="ECO:0000313" key="1">
    <source>
        <dbReference type="EMBL" id="BBG97324.1"/>
    </source>
</evidence>
<proteinExistence type="predicted"/>
<sequence>MSTESITSSNWALLESIRQHLLEDDFETQATFLASVAEDDAPLYDCAPSTSSSSNAHFGVEGWGDTIAILDHDLDGSNHVKVEARVNHAPLREDIFGE</sequence>
<organism evidence="1">
    <name type="scientific">Prunus dulcis</name>
    <name type="common">Almond</name>
    <name type="synonym">Amygdalus dulcis</name>
    <dbReference type="NCBI Taxonomy" id="3755"/>
    <lineage>
        <taxon>Eukaryota</taxon>
        <taxon>Viridiplantae</taxon>
        <taxon>Streptophyta</taxon>
        <taxon>Embryophyta</taxon>
        <taxon>Tracheophyta</taxon>
        <taxon>Spermatophyta</taxon>
        <taxon>Magnoliopsida</taxon>
        <taxon>eudicotyledons</taxon>
        <taxon>Gunneridae</taxon>
        <taxon>Pentapetalae</taxon>
        <taxon>rosids</taxon>
        <taxon>fabids</taxon>
        <taxon>Rosales</taxon>
        <taxon>Rosaceae</taxon>
        <taxon>Amygdaloideae</taxon>
        <taxon>Amygdaleae</taxon>
        <taxon>Prunus</taxon>
    </lineage>
</organism>
<name>A0A4Y1QZR2_PRUDU</name>